<keyword evidence="3 7" id="KW-0808">Transferase</keyword>
<dbReference type="Gene3D" id="3.40.1390.10">
    <property type="entry name" value="MurE/MurF, N-terminal domain"/>
    <property type="match status" value="1"/>
</dbReference>
<dbReference type="CDD" id="cd03352">
    <property type="entry name" value="LbH_LpxD"/>
    <property type="match status" value="1"/>
</dbReference>
<dbReference type="Pfam" id="PF04613">
    <property type="entry name" value="LpxD"/>
    <property type="match status" value="1"/>
</dbReference>
<comment type="pathway">
    <text evidence="7">Bacterial outer membrane biogenesis; LPS lipid A biosynthesis.</text>
</comment>
<reference evidence="9 10" key="1">
    <citation type="submission" date="2015-07" db="EMBL/GenBank/DDBJ databases">
        <title>The draft genome sequence of Leadbetterella sp. JN14-9.</title>
        <authorList>
            <person name="Liu Y."/>
            <person name="Du J."/>
            <person name="Shao Z."/>
        </authorList>
    </citation>
    <scope>NUCLEOTIDE SEQUENCE [LARGE SCALE GENOMIC DNA]</scope>
    <source>
        <strain evidence="9 10">JN14-9</strain>
    </source>
</reference>
<dbReference type="GO" id="GO:0009245">
    <property type="term" value="P:lipid A biosynthetic process"/>
    <property type="evidence" value="ECO:0007669"/>
    <property type="project" value="UniProtKB-UniRule"/>
</dbReference>
<dbReference type="InterPro" id="IPR020573">
    <property type="entry name" value="UDP_GlcNAc_AcTrfase_non-rep"/>
</dbReference>
<dbReference type="InterPro" id="IPR011004">
    <property type="entry name" value="Trimer_LpxA-like_sf"/>
</dbReference>
<dbReference type="Pfam" id="PF00132">
    <property type="entry name" value="Hexapep"/>
    <property type="match status" value="2"/>
</dbReference>
<keyword evidence="1 7" id="KW-0444">Lipid biosynthesis</keyword>
<dbReference type="Gene3D" id="2.160.10.10">
    <property type="entry name" value="Hexapeptide repeat proteins"/>
    <property type="match status" value="1"/>
</dbReference>
<name>A0A0P7BYE6_9BACT</name>
<accession>A0A0P7BYE6</accession>
<dbReference type="GO" id="GO:0016020">
    <property type="term" value="C:membrane"/>
    <property type="evidence" value="ECO:0007669"/>
    <property type="project" value="GOC"/>
</dbReference>
<keyword evidence="10" id="KW-1185">Reference proteome</keyword>
<comment type="subunit">
    <text evidence="7">Homotrimer.</text>
</comment>
<evidence type="ECO:0000313" key="9">
    <source>
        <dbReference type="EMBL" id="KPM49523.1"/>
    </source>
</evidence>
<dbReference type="HAMAP" id="MF_00523">
    <property type="entry name" value="LpxD"/>
    <property type="match status" value="1"/>
</dbReference>
<comment type="caution">
    <text evidence="9">The sequence shown here is derived from an EMBL/GenBank/DDBJ whole genome shotgun (WGS) entry which is preliminary data.</text>
</comment>
<comment type="similarity">
    <text evidence="7">Belongs to the transferase hexapeptide repeat family. LpxD subfamily.</text>
</comment>
<proteinExistence type="inferred from homology"/>
<dbReference type="Pfam" id="PF14602">
    <property type="entry name" value="Hexapep_2"/>
    <property type="match status" value="1"/>
</dbReference>
<evidence type="ECO:0000256" key="5">
    <source>
        <dbReference type="ARBA" id="ARBA00023098"/>
    </source>
</evidence>
<dbReference type="EMBL" id="LGTQ01000005">
    <property type="protein sequence ID" value="KPM49523.1"/>
    <property type="molecule type" value="Genomic_DNA"/>
</dbReference>
<dbReference type="GO" id="GO:0103118">
    <property type="term" value="F:UDP-3-O-[(3R)-3-hydroxyacyl]-glucosamine N-acyltransferase activity"/>
    <property type="evidence" value="ECO:0007669"/>
    <property type="project" value="UniProtKB-EC"/>
</dbReference>
<dbReference type="InterPro" id="IPR007691">
    <property type="entry name" value="LpxD"/>
</dbReference>
<dbReference type="InterPro" id="IPR001451">
    <property type="entry name" value="Hexapep"/>
</dbReference>
<dbReference type="NCBIfam" id="TIGR01853">
    <property type="entry name" value="lipid_A_lpxD"/>
    <property type="match status" value="1"/>
</dbReference>
<comment type="catalytic activity">
    <reaction evidence="7">
        <text>a UDP-3-O-[(3R)-3-hydroxyacyl]-alpha-D-glucosamine + a (3R)-hydroxyacyl-[ACP] = a UDP-2-N,3-O-bis[(3R)-3-hydroxyacyl]-alpha-D-glucosamine + holo-[ACP] + H(+)</text>
        <dbReference type="Rhea" id="RHEA:53836"/>
        <dbReference type="Rhea" id="RHEA-COMP:9685"/>
        <dbReference type="Rhea" id="RHEA-COMP:9945"/>
        <dbReference type="ChEBI" id="CHEBI:15378"/>
        <dbReference type="ChEBI" id="CHEBI:64479"/>
        <dbReference type="ChEBI" id="CHEBI:78827"/>
        <dbReference type="ChEBI" id="CHEBI:137740"/>
        <dbReference type="ChEBI" id="CHEBI:137748"/>
        <dbReference type="EC" id="2.3.1.191"/>
    </reaction>
</comment>
<evidence type="ECO:0000256" key="3">
    <source>
        <dbReference type="ARBA" id="ARBA00022679"/>
    </source>
</evidence>
<evidence type="ECO:0000256" key="1">
    <source>
        <dbReference type="ARBA" id="ARBA00022516"/>
    </source>
</evidence>
<feature type="active site" description="Proton acceptor" evidence="7">
    <location>
        <position position="242"/>
    </location>
</feature>
<dbReference type="OrthoDB" id="9784739at2"/>
<dbReference type="PANTHER" id="PTHR43378">
    <property type="entry name" value="UDP-3-O-ACYLGLUCOSAMINE N-ACYLTRANSFERASE"/>
    <property type="match status" value="1"/>
</dbReference>
<gene>
    <name evidence="7" type="primary">lpxD</name>
    <name evidence="9" type="ORF">AFM12_02660</name>
</gene>
<dbReference type="GO" id="GO:0016410">
    <property type="term" value="F:N-acyltransferase activity"/>
    <property type="evidence" value="ECO:0007669"/>
    <property type="project" value="InterPro"/>
</dbReference>
<keyword evidence="4 7" id="KW-0677">Repeat</keyword>
<organism evidence="9 10">
    <name type="scientific">Jiulongibacter sediminis</name>
    <dbReference type="NCBI Taxonomy" id="1605367"/>
    <lineage>
        <taxon>Bacteria</taxon>
        <taxon>Pseudomonadati</taxon>
        <taxon>Bacteroidota</taxon>
        <taxon>Cytophagia</taxon>
        <taxon>Cytophagales</taxon>
        <taxon>Leadbetterellaceae</taxon>
        <taxon>Jiulongibacter</taxon>
    </lineage>
</organism>
<evidence type="ECO:0000313" key="10">
    <source>
        <dbReference type="Proteomes" id="UP000050454"/>
    </source>
</evidence>
<dbReference type="AlphaFoldDB" id="A0A0P7BYE6"/>
<sequence>MKFTVRQIAHLIGGEVEGDDSLEIDQFYKIEEGQKGGISFLANPKYENHIYKTDSSAVIVSDQFRPQKAVKSSLIKVKDPYMAFTELLTEYEKISRKKQTGSEQPASIADGAQLGEDVFVGAFSYVSPGVKIGVNTQIAQQVFIGENVSIGANCIIHPGVKIYKESIIEDNCIIHSGVVIGCDGFGFAPQADGSYKTIPQLGNVHIKNNVSIGANSTIDRATMGSTIIDEGVKLDNLVQVAHNVSIGKNTVIAAQAGIAGSTKIGAYCVIGGQVGFVGHIEIADGTKIGAQAGVNSSIKEKGTNVTGTPHYDLKKYLKSQVYFRKLPEIIKEIEDKTNKK</sequence>
<protein>
    <recommendedName>
        <fullName evidence="7">UDP-3-O-acylglucosamine N-acyltransferase</fullName>
        <ecNumber evidence="7">2.3.1.191</ecNumber>
    </recommendedName>
</protein>
<evidence type="ECO:0000256" key="7">
    <source>
        <dbReference type="HAMAP-Rule" id="MF_00523"/>
    </source>
</evidence>
<evidence type="ECO:0000256" key="4">
    <source>
        <dbReference type="ARBA" id="ARBA00022737"/>
    </source>
</evidence>
<comment type="function">
    <text evidence="7">Catalyzes the N-acylation of UDP-3-O-acylglucosamine using 3-hydroxyacyl-ACP as the acyl donor. Is involved in the biosynthesis of lipid A, a phosphorylated glycolipid that anchors the lipopolysaccharide to the outer membrane of the cell.</text>
</comment>
<evidence type="ECO:0000256" key="6">
    <source>
        <dbReference type="ARBA" id="ARBA00023315"/>
    </source>
</evidence>
<keyword evidence="5 7" id="KW-0443">Lipid metabolism</keyword>
<dbReference type="EC" id="2.3.1.191" evidence="7"/>
<dbReference type="Proteomes" id="UP000050454">
    <property type="component" value="Unassembled WGS sequence"/>
</dbReference>
<dbReference type="NCBIfam" id="NF002060">
    <property type="entry name" value="PRK00892.1"/>
    <property type="match status" value="1"/>
</dbReference>
<dbReference type="PATRIC" id="fig|1605367.3.peg.1875"/>
<dbReference type="UniPathway" id="UPA00973"/>
<feature type="domain" description="UDP-3-O-[3-hydroxymyristoyl] glucosamine N-acyltransferase non-repeat region" evidence="8">
    <location>
        <begin position="22"/>
        <end position="88"/>
    </location>
</feature>
<keyword evidence="6 7" id="KW-0012">Acyltransferase</keyword>
<keyword evidence="2 7" id="KW-0441">Lipid A biosynthesis</keyword>
<evidence type="ECO:0000256" key="2">
    <source>
        <dbReference type="ARBA" id="ARBA00022556"/>
    </source>
</evidence>
<evidence type="ECO:0000259" key="8">
    <source>
        <dbReference type="Pfam" id="PF04613"/>
    </source>
</evidence>
<dbReference type="PANTHER" id="PTHR43378:SF2">
    <property type="entry name" value="UDP-3-O-ACYLGLUCOSAMINE N-ACYLTRANSFERASE 1, MITOCHONDRIAL-RELATED"/>
    <property type="match status" value="1"/>
</dbReference>
<dbReference type="STRING" id="1605367.AFM12_02660"/>
<dbReference type="SUPFAM" id="SSF51161">
    <property type="entry name" value="Trimeric LpxA-like enzymes"/>
    <property type="match status" value="1"/>
</dbReference>